<protein>
    <recommendedName>
        <fullName evidence="7">CP-type G domain-containing protein</fullName>
    </recommendedName>
</protein>
<gene>
    <name evidence="8" type="ORF">SCUCBS95973_005383</name>
</gene>
<evidence type="ECO:0000313" key="9">
    <source>
        <dbReference type="Proteomes" id="UP001642405"/>
    </source>
</evidence>
<feature type="region of interest" description="Disordered" evidence="6">
    <location>
        <begin position="712"/>
        <end position="739"/>
    </location>
</feature>
<comment type="subcellular location">
    <subcellularLocation>
        <location evidence="1">Cytoplasm</location>
    </subcellularLocation>
</comment>
<dbReference type="InterPro" id="IPR006073">
    <property type="entry name" value="GTP-bd"/>
</dbReference>
<evidence type="ECO:0000256" key="1">
    <source>
        <dbReference type="ARBA" id="ARBA00004496"/>
    </source>
</evidence>
<keyword evidence="9" id="KW-1185">Reference proteome</keyword>
<dbReference type="SUPFAM" id="SSF52540">
    <property type="entry name" value="P-loop containing nucleoside triphosphate hydrolases"/>
    <property type="match status" value="1"/>
</dbReference>
<feature type="domain" description="CP-type G" evidence="7">
    <location>
        <begin position="174"/>
        <end position="392"/>
    </location>
</feature>
<evidence type="ECO:0000256" key="4">
    <source>
        <dbReference type="ARBA" id="ARBA00022801"/>
    </source>
</evidence>
<comment type="caution">
    <text evidence="8">The sequence shown here is derived from an EMBL/GenBank/DDBJ whole genome shotgun (WGS) entry which is preliminary data.</text>
</comment>
<dbReference type="Proteomes" id="UP001642405">
    <property type="component" value="Unassembled WGS sequence"/>
</dbReference>
<feature type="compositionally biased region" description="Acidic residues" evidence="6">
    <location>
        <begin position="285"/>
        <end position="303"/>
    </location>
</feature>
<evidence type="ECO:0000256" key="6">
    <source>
        <dbReference type="SAM" id="MobiDB-lite"/>
    </source>
</evidence>
<dbReference type="PANTHER" id="PTHR45709:SF2">
    <property type="entry name" value="LARGE SUBUNIT GTPASE 1 HOMOLOG"/>
    <property type="match status" value="1"/>
</dbReference>
<evidence type="ECO:0000256" key="2">
    <source>
        <dbReference type="ARBA" id="ARBA00022490"/>
    </source>
</evidence>
<evidence type="ECO:0000313" key="8">
    <source>
        <dbReference type="EMBL" id="CAK7224034.1"/>
    </source>
</evidence>
<feature type="compositionally biased region" description="Low complexity" evidence="6">
    <location>
        <begin position="525"/>
        <end position="534"/>
    </location>
</feature>
<dbReference type="InterPro" id="IPR027417">
    <property type="entry name" value="P-loop_NTPase"/>
</dbReference>
<dbReference type="InterPro" id="IPR023179">
    <property type="entry name" value="GTP-bd_ortho_bundle_sf"/>
</dbReference>
<feature type="region of interest" description="Disordered" evidence="6">
    <location>
        <begin position="522"/>
        <end position="614"/>
    </location>
</feature>
<accession>A0ABP0BWE7</accession>
<dbReference type="Pfam" id="PF01926">
    <property type="entry name" value="MMR_HSR1"/>
    <property type="match status" value="1"/>
</dbReference>
<dbReference type="Gene3D" id="3.40.50.300">
    <property type="entry name" value="P-loop containing nucleotide triphosphate hydrolases"/>
    <property type="match status" value="1"/>
</dbReference>
<reference evidence="8 9" key="1">
    <citation type="submission" date="2024-01" db="EMBL/GenBank/DDBJ databases">
        <authorList>
            <person name="Allen C."/>
            <person name="Tagirdzhanova G."/>
        </authorList>
    </citation>
    <scope>NUCLEOTIDE SEQUENCE [LARGE SCALE GENOMIC DNA]</scope>
</reference>
<evidence type="ECO:0000256" key="3">
    <source>
        <dbReference type="ARBA" id="ARBA00022741"/>
    </source>
</evidence>
<proteinExistence type="predicted"/>
<dbReference type="Gene3D" id="1.10.1580.10">
    <property type="match status" value="1"/>
</dbReference>
<feature type="region of interest" description="Disordered" evidence="6">
    <location>
        <begin position="259"/>
        <end position="307"/>
    </location>
</feature>
<keyword evidence="4" id="KW-0378">Hydrolase</keyword>
<sequence>MGMPKSKKTVGLGNALMNDRFGNGKGKDQYRTGITRKNHATGEDYITNDRADAAWVKMRSITEQGALDEFLSTAEYAGTNFKATKMNNSQIIHTNQKNPYLLTEVEESQRLQLQSMNRERLAVPRRPKWDASMTAAELDKLERESFLVWRRSLAELQENADLLLTPFERNLEVWRQLWRVIERSDLVVQIVDARNPLVFRSEDLDDYVKEVDPAKESLLLINKADMMTDRQRRAWAAHLTEKKVTYKFFSAHLAKEQNELRQAEEEAEEERQRYGGAKPQAAAAEEAEAQDEEAEVEESDDKDSDGLDTRILSVDELEALFLKHAPKTDDPKRKLKVGLVGYPNVGKSSTINALIGAKKVSVSSTPGKTKHFQTIELSPRVTLCDCPGLVFPNFATTKADLVCNGILPIDQLREFTGPAALVATRIPKTFLEAVYGIHIRTKNITEGGDGNVTAEDLLMAYARARGFTKTGQGQPDESRAARYILKDYVNGKLLFVAPPPGRGIDAIEFNNELYDEKHLPEKRQQAMAAAAAAEEAAERRQGAKTRATAGSLTRKRPSKKNAKSAGPNAWEFEEDKEEDDYTSEDDDEVDDDDDSEDDDSEGGSPMQVESTLPIREKASAKAQNLDKAFFRENAPGNRGIVSRPFSYKYTQQGQAAAAAAGAAIDAEAADAAAMGLTAASGKQLTGRKARTMDALARGLDAEDARIAGKSALGTKKHFKGGQRGKGKKKMPSNAIDAWE</sequence>
<keyword evidence="5" id="KW-0342">GTP-binding</keyword>
<dbReference type="PROSITE" id="PS51721">
    <property type="entry name" value="G_CP"/>
    <property type="match status" value="1"/>
</dbReference>
<dbReference type="EMBL" id="CAWUHB010000029">
    <property type="protein sequence ID" value="CAK7224034.1"/>
    <property type="molecule type" value="Genomic_DNA"/>
</dbReference>
<name>A0ABP0BWE7_9PEZI</name>
<evidence type="ECO:0000256" key="5">
    <source>
        <dbReference type="ARBA" id="ARBA00023134"/>
    </source>
</evidence>
<evidence type="ECO:0000259" key="7">
    <source>
        <dbReference type="PROSITE" id="PS51721"/>
    </source>
</evidence>
<feature type="compositionally biased region" description="Acidic residues" evidence="6">
    <location>
        <begin position="571"/>
        <end position="601"/>
    </location>
</feature>
<feature type="compositionally biased region" description="Basic residues" evidence="6">
    <location>
        <begin position="553"/>
        <end position="562"/>
    </location>
</feature>
<organism evidence="8 9">
    <name type="scientific">Sporothrix curviconia</name>
    <dbReference type="NCBI Taxonomy" id="1260050"/>
    <lineage>
        <taxon>Eukaryota</taxon>
        <taxon>Fungi</taxon>
        <taxon>Dikarya</taxon>
        <taxon>Ascomycota</taxon>
        <taxon>Pezizomycotina</taxon>
        <taxon>Sordariomycetes</taxon>
        <taxon>Sordariomycetidae</taxon>
        <taxon>Ophiostomatales</taxon>
        <taxon>Ophiostomataceae</taxon>
        <taxon>Sporothrix</taxon>
    </lineage>
</organism>
<dbReference type="PANTHER" id="PTHR45709">
    <property type="entry name" value="LARGE SUBUNIT GTPASE 1 HOMOLOG-RELATED"/>
    <property type="match status" value="1"/>
</dbReference>
<keyword evidence="3" id="KW-0547">Nucleotide-binding</keyword>
<feature type="compositionally biased region" description="Basic residues" evidence="6">
    <location>
        <begin position="714"/>
        <end position="730"/>
    </location>
</feature>
<keyword evidence="2" id="KW-0963">Cytoplasm</keyword>
<dbReference type="InterPro" id="IPR043358">
    <property type="entry name" value="GNL1-like"/>
</dbReference>
<dbReference type="CDD" id="cd01857">
    <property type="entry name" value="HSR1_MMR1"/>
    <property type="match status" value="1"/>
</dbReference>
<dbReference type="InterPro" id="IPR030378">
    <property type="entry name" value="G_CP_dom"/>
</dbReference>